<dbReference type="Pfam" id="PF08713">
    <property type="entry name" value="DNA_alkylation"/>
    <property type="match status" value="1"/>
</dbReference>
<evidence type="ECO:0000313" key="1">
    <source>
        <dbReference type="EMBL" id="MBO1268691.1"/>
    </source>
</evidence>
<reference evidence="1" key="1">
    <citation type="submission" date="2021-03" db="EMBL/GenBank/DDBJ databases">
        <title>A new species, PO-11, isolated from a karst cave deposit.</title>
        <authorList>
            <person name="Zhaoxiaoyong W."/>
        </authorList>
    </citation>
    <scope>NUCLEOTIDE SEQUENCE</scope>
    <source>
        <strain evidence="1">PO-11</strain>
    </source>
</reference>
<proteinExistence type="predicted"/>
<organism evidence="1 2">
    <name type="scientific">Arthrobacter cavernae</name>
    <dbReference type="NCBI Taxonomy" id="2817681"/>
    <lineage>
        <taxon>Bacteria</taxon>
        <taxon>Bacillati</taxon>
        <taxon>Actinomycetota</taxon>
        <taxon>Actinomycetes</taxon>
        <taxon>Micrococcales</taxon>
        <taxon>Micrococcaceae</taxon>
        <taxon>Arthrobacter</taxon>
    </lineage>
</organism>
<dbReference type="Proteomes" id="UP000664164">
    <property type="component" value="Unassembled WGS sequence"/>
</dbReference>
<name>A0A939HIY7_9MICC</name>
<dbReference type="RefSeq" id="WP_207616491.1">
    <property type="nucleotide sequence ID" value="NZ_JAFNLL010000028.1"/>
</dbReference>
<dbReference type="AlphaFoldDB" id="A0A939HIY7"/>
<keyword evidence="2" id="KW-1185">Reference proteome</keyword>
<comment type="caution">
    <text evidence="1">The sequence shown here is derived from an EMBL/GenBank/DDBJ whole genome shotgun (WGS) entry which is preliminary data.</text>
</comment>
<dbReference type="SUPFAM" id="SSF48371">
    <property type="entry name" value="ARM repeat"/>
    <property type="match status" value="1"/>
</dbReference>
<protein>
    <submittedName>
        <fullName evidence="1">DNA alkylation repair protein</fullName>
    </submittedName>
</protein>
<evidence type="ECO:0000313" key="2">
    <source>
        <dbReference type="Proteomes" id="UP000664164"/>
    </source>
</evidence>
<dbReference type="EMBL" id="JAFNLL010000028">
    <property type="protein sequence ID" value="MBO1268691.1"/>
    <property type="molecule type" value="Genomic_DNA"/>
</dbReference>
<dbReference type="InterPro" id="IPR016024">
    <property type="entry name" value="ARM-type_fold"/>
</dbReference>
<accession>A0A939HIY7</accession>
<sequence length="175" mass="19156">MSDAGEFVDLALQRESSWEKAMETRGRLGGSLKVYGASVGAVRGTVRDALNRHKNLGHDDITALSSELWVEPVFERRLAAVVLLQTKVGVLLNTDLTRLEGFLRQAGTRELADPLAADVVRPLLAGLEGQARERAERVLDRWAADADPWLRRAALLSRAGQVITSDGDPDGFARR</sequence>
<dbReference type="InterPro" id="IPR014825">
    <property type="entry name" value="DNA_alkylation"/>
</dbReference>
<gene>
    <name evidence="1" type="ORF">J1902_12005</name>
</gene>
<dbReference type="Gene3D" id="1.25.10.90">
    <property type="match status" value="1"/>
</dbReference>